<protein>
    <recommendedName>
        <fullName evidence="1">TORTIFOLIA1/SINE1-2 N-terminal domain-containing protein</fullName>
    </recommendedName>
</protein>
<evidence type="ECO:0000259" key="1">
    <source>
        <dbReference type="Pfam" id="PF24714"/>
    </source>
</evidence>
<name>A0A7J6H1H5_CANSA</name>
<dbReference type="GO" id="GO:0005874">
    <property type="term" value="C:microtubule"/>
    <property type="evidence" value="ECO:0007669"/>
    <property type="project" value="InterPro"/>
</dbReference>
<sequence>MRWSTMGRNLYPLLQEELKNLDKDADSRKAAMRALKSFVKDLDFKEIPLFIAEVSQKIEAGSLSGECTISLYEVLARVHGAKIVPLIDTIMKTIINTLVSSAGCFPLQQACSKVVMAIARYGIDPSFNEEKKRHVIHSLCNPLSDSLLGSQECLTSGAALCLKALVENDSWRFSSYEMVNKVCQNVAGALVENSTQTNAHMGLVSALAKRNAVAVEPYARLLIQSGLKIVNAGIEQGNSQKRLSAIQMVNILMKCLDSWSICSELQWIILEMEKCQSDRMAFVKGAASEALQTARRIAAGKGLNFDKGPDLVTGPNFRVGNNDKKKFMLNAGDQATVSPGPQIFYSFPEYDSLIDSPILSTEDIQYLDSDSSGADKMLWNYDNGGVDVSLKDGFFSGIAKASGISNTKSDEQPSANKFADNKENFDKEFLGFSQSIPSNRISSGATSSPLTPHTPINVDNNNIFKTPKKLVHSFQDPIKVNSVCSENQARSSRNNSLDDFEWSSDCRCDHNYISHDDYDYRDDEKLYADVDQFLEGSESVSSTEDFPTDADLQVSLKVVAENKTGHPKLVLKLVCGLSFAAMAIFTPLIWLNNQDEVGYLVPT</sequence>
<dbReference type="PANTHER" id="PTHR31355:SF4">
    <property type="entry name" value="TOG DOMAIN-CONTAINING PROTEIN"/>
    <property type="match status" value="1"/>
</dbReference>
<evidence type="ECO:0000313" key="3">
    <source>
        <dbReference type="Proteomes" id="UP000525078"/>
    </source>
</evidence>
<accession>A0A7J6H1H5</accession>
<gene>
    <name evidence="2" type="ORF">F8388_026793</name>
</gene>
<dbReference type="EMBL" id="JAATIP010000032">
    <property type="protein sequence ID" value="KAF4389064.1"/>
    <property type="molecule type" value="Genomic_DNA"/>
</dbReference>
<dbReference type="SUPFAM" id="SSF48371">
    <property type="entry name" value="ARM repeat"/>
    <property type="match status" value="1"/>
</dbReference>
<dbReference type="PANTHER" id="PTHR31355">
    <property type="entry name" value="MICROTUBULE-ASSOCIATED PROTEIN TORTIFOLIA1"/>
    <property type="match status" value="1"/>
</dbReference>
<proteinExistence type="predicted"/>
<dbReference type="GO" id="GO:0008017">
    <property type="term" value="F:microtubule binding"/>
    <property type="evidence" value="ECO:0007669"/>
    <property type="project" value="InterPro"/>
</dbReference>
<dbReference type="AlphaFoldDB" id="A0A7J6H1H5"/>
<organism evidence="2 3">
    <name type="scientific">Cannabis sativa</name>
    <name type="common">Hemp</name>
    <name type="synonym">Marijuana</name>
    <dbReference type="NCBI Taxonomy" id="3483"/>
    <lineage>
        <taxon>Eukaryota</taxon>
        <taxon>Viridiplantae</taxon>
        <taxon>Streptophyta</taxon>
        <taxon>Embryophyta</taxon>
        <taxon>Tracheophyta</taxon>
        <taxon>Spermatophyta</taxon>
        <taxon>Magnoliopsida</taxon>
        <taxon>eudicotyledons</taxon>
        <taxon>Gunneridae</taxon>
        <taxon>Pentapetalae</taxon>
        <taxon>rosids</taxon>
        <taxon>fabids</taxon>
        <taxon>Rosales</taxon>
        <taxon>Cannabaceae</taxon>
        <taxon>Cannabis</taxon>
    </lineage>
</organism>
<reference evidence="2 3" key="1">
    <citation type="journal article" date="2020" name="bioRxiv">
        <title>Sequence and annotation of 42 cannabis genomes reveals extensive copy number variation in cannabinoid synthesis and pathogen resistance genes.</title>
        <authorList>
            <person name="Mckernan K.J."/>
            <person name="Helbert Y."/>
            <person name="Kane L.T."/>
            <person name="Ebling H."/>
            <person name="Zhang L."/>
            <person name="Liu B."/>
            <person name="Eaton Z."/>
            <person name="Mclaughlin S."/>
            <person name="Kingan S."/>
            <person name="Baybayan P."/>
            <person name="Concepcion G."/>
            <person name="Jordan M."/>
            <person name="Riva A."/>
            <person name="Barbazuk W."/>
            <person name="Harkins T."/>
        </authorList>
    </citation>
    <scope>NUCLEOTIDE SEQUENCE [LARGE SCALE GENOMIC DNA]</scope>
    <source>
        <strain evidence="3">cv. Jamaican Lion 4</strain>
        <tissue evidence="2">Leaf</tissue>
    </source>
</reference>
<feature type="domain" description="TORTIFOLIA1/SINE1-2 N-terminal" evidence="1">
    <location>
        <begin position="23"/>
        <end position="293"/>
    </location>
</feature>
<dbReference type="InterPro" id="IPR057600">
    <property type="entry name" value="TORTIFOLIA1/SINE1-2_N"/>
</dbReference>
<evidence type="ECO:0000313" key="2">
    <source>
        <dbReference type="EMBL" id="KAF4389064.1"/>
    </source>
</evidence>
<dbReference type="InterPro" id="IPR016024">
    <property type="entry name" value="ARM-type_fold"/>
</dbReference>
<dbReference type="InterPro" id="IPR033337">
    <property type="entry name" value="TORTIFOLIA1/SINE1-2"/>
</dbReference>
<comment type="caution">
    <text evidence="2">The sequence shown here is derived from an EMBL/GenBank/DDBJ whole genome shotgun (WGS) entry which is preliminary data.</text>
</comment>
<dbReference type="Pfam" id="PF24714">
    <property type="entry name" value="TOR1L1_N"/>
    <property type="match status" value="1"/>
</dbReference>
<dbReference type="Proteomes" id="UP000525078">
    <property type="component" value="Unassembled WGS sequence"/>
</dbReference>